<dbReference type="InterPro" id="IPR050832">
    <property type="entry name" value="Bact_Acetyltransf"/>
</dbReference>
<dbReference type="SUPFAM" id="SSF55729">
    <property type="entry name" value="Acyl-CoA N-acyltransferases (Nat)"/>
    <property type="match status" value="1"/>
</dbReference>
<protein>
    <submittedName>
        <fullName evidence="4">GNAT family N-acetyltransferase</fullName>
    </submittedName>
</protein>
<accession>A0A4R4UQV7</accession>
<evidence type="ECO:0000313" key="4">
    <source>
        <dbReference type="EMBL" id="TDC92686.1"/>
    </source>
</evidence>
<dbReference type="AlphaFoldDB" id="A0A4R4UQV7"/>
<keyword evidence="2" id="KW-0012">Acyltransferase</keyword>
<proteinExistence type="predicted"/>
<evidence type="ECO:0000256" key="1">
    <source>
        <dbReference type="ARBA" id="ARBA00022679"/>
    </source>
</evidence>
<sequence length="161" mass="17367">MDEISIRPAGPDDVVFLEDMLVEAANTPSHPGRSRAEALAEPAVAHYVEGWPRATDLGVVAERSARPIGAAWLRYFDEAAPAYGFVSPDVPELAIGVDAASRGGGVGRKLLRSLFHSARARGIDRISLSVERANPAARLYVAEGFTVVDRREHADTMLLTF</sequence>
<dbReference type="Proteomes" id="UP000294744">
    <property type="component" value="Unassembled WGS sequence"/>
</dbReference>
<organism evidence="4 5">
    <name type="scientific">Saccharopolyspora aridisoli</name>
    <dbReference type="NCBI Taxonomy" id="2530385"/>
    <lineage>
        <taxon>Bacteria</taxon>
        <taxon>Bacillati</taxon>
        <taxon>Actinomycetota</taxon>
        <taxon>Actinomycetes</taxon>
        <taxon>Pseudonocardiales</taxon>
        <taxon>Pseudonocardiaceae</taxon>
        <taxon>Saccharopolyspora</taxon>
    </lineage>
</organism>
<evidence type="ECO:0000313" key="5">
    <source>
        <dbReference type="Proteomes" id="UP000294744"/>
    </source>
</evidence>
<dbReference type="Gene3D" id="3.40.630.30">
    <property type="match status" value="1"/>
</dbReference>
<dbReference type="PANTHER" id="PTHR43877">
    <property type="entry name" value="AMINOALKYLPHOSPHONATE N-ACETYLTRANSFERASE-RELATED-RELATED"/>
    <property type="match status" value="1"/>
</dbReference>
<dbReference type="EMBL" id="SMKV01000013">
    <property type="protein sequence ID" value="TDC92686.1"/>
    <property type="molecule type" value="Genomic_DNA"/>
</dbReference>
<evidence type="ECO:0000259" key="3">
    <source>
        <dbReference type="PROSITE" id="PS51186"/>
    </source>
</evidence>
<dbReference type="PROSITE" id="PS51186">
    <property type="entry name" value="GNAT"/>
    <property type="match status" value="1"/>
</dbReference>
<evidence type="ECO:0000256" key="2">
    <source>
        <dbReference type="ARBA" id="ARBA00023315"/>
    </source>
</evidence>
<keyword evidence="1 4" id="KW-0808">Transferase</keyword>
<feature type="domain" description="N-acetyltransferase" evidence="3">
    <location>
        <begin position="4"/>
        <end position="161"/>
    </location>
</feature>
<reference evidence="4 5" key="1">
    <citation type="submission" date="2019-03" db="EMBL/GenBank/DDBJ databases">
        <title>Draft genome sequences of novel Actinobacteria.</title>
        <authorList>
            <person name="Sahin N."/>
            <person name="Ay H."/>
            <person name="Saygin H."/>
        </authorList>
    </citation>
    <scope>NUCLEOTIDE SEQUENCE [LARGE SCALE GENOMIC DNA]</scope>
    <source>
        <strain evidence="4 5">16K404</strain>
    </source>
</reference>
<dbReference type="CDD" id="cd04301">
    <property type="entry name" value="NAT_SF"/>
    <property type="match status" value="1"/>
</dbReference>
<comment type="caution">
    <text evidence="4">The sequence shown here is derived from an EMBL/GenBank/DDBJ whole genome shotgun (WGS) entry which is preliminary data.</text>
</comment>
<keyword evidence="5" id="KW-1185">Reference proteome</keyword>
<name>A0A4R4UQV7_9PSEU</name>
<dbReference type="Pfam" id="PF00583">
    <property type="entry name" value="Acetyltransf_1"/>
    <property type="match status" value="1"/>
</dbReference>
<dbReference type="GO" id="GO:0016747">
    <property type="term" value="F:acyltransferase activity, transferring groups other than amino-acyl groups"/>
    <property type="evidence" value="ECO:0007669"/>
    <property type="project" value="InterPro"/>
</dbReference>
<dbReference type="OrthoDB" id="273614at2"/>
<gene>
    <name evidence="4" type="ORF">E1161_13120</name>
</gene>
<dbReference type="InterPro" id="IPR000182">
    <property type="entry name" value="GNAT_dom"/>
</dbReference>
<dbReference type="InterPro" id="IPR016181">
    <property type="entry name" value="Acyl_CoA_acyltransferase"/>
</dbReference>